<keyword evidence="1" id="KW-0479">Metal-binding</keyword>
<dbReference type="InterPro" id="IPR004181">
    <property type="entry name" value="Znf_MIZ"/>
</dbReference>
<keyword evidence="8" id="KW-1185">Reference proteome</keyword>
<feature type="region of interest" description="Disordered" evidence="5">
    <location>
        <begin position="175"/>
        <end position="297"/>
    </location>
</feature>
<dbReference type="InterPro" id="IPR013083">
    <property type="entry name" value="Znf_RING/FYVE/PHD"/>
</dbReference>
<gene>
    <name evidence="7" type="ORF">ACHAXA_004899</name>
</gene>
<dbReference type="Pfam" id="PF02891">
    <property type="entry name" value="zf-MIZ"/>
    <property type="match status" value="1"/>
</dbReference>
<evidence type="ECO:0000313" key="8">
    <source>
        <dbReference type="Proteomes" id="UP001530377"/>
    </source>
</evidence>
<keyword evidence="3" id="KW-0862">Zinc</keyword>
<evidence type="ECO:0000256" key="3">
    <source>
        <dbReference type="ARBA" id="ARBA00022833"/>
    </source>
</evidence>
<evidence type="ECO:0000256" key="2">
    <source>
        <dbReference type="ARBA" id="ARBA00022771"/>
    </source>
</evidence>
<dbReference type="EMBL" id="JALLPB020000134">
    <property type="protein sequence ID" value="KAL3816747.1"/>
    <property type="molecule type" value="Genomic_DNA"/>
</dbReference>
<dbReference type="Proteomes" id="UP001530377">
    <property type="component" value="Unassembled WGS sequence"/>
</dbReference>
<dbReference type="AlphaFoldDB" id="A0ABD3RWZ2"/>
<dbReference type="PANTHER" id="PTHR10782">
    <property type="entry name" value="ZINC FINGER MIZ DOMAIN-CONTAINING PROTEIN"/>
    <property type="match status" value="1"/>
</dbReference>
<keyword evidence="2 4" id="KW-0863">Zinc-finger</keyword>
<evidence type="ECO:0000256" key="5">
    <source>
        <dbReference type="SAM" id="MobiDB-lite"/>
    </source>
</evidence>
<dbReference type="CDD" id="cd16650">
    <property type="entry name" value="SP-RING_PIAS-like"/>
    <property type="match status" value="1"/>
</dbReference>
<dbReference type="PROSITE" id="PS51044">
    <property type="entry name" value="ZF_SP_RING"/>
    <property type="match status" value="1"/>
</dbReference>
<evidence type="ECO:0000256" key="1">
    <source>
        <dbReference type="ARBA" id="ARBA00022723"/>
    </source>
</evidence>
<evidence type="ECO:0000259" key="6">
    <source>
        <dbReference type="PROSITE" id="PS51044"/>
    </source>
</evidence>
<feature type="compositionally biased region" description="Basic and acidic residues" evidence="5">
    <location>
        <begin position="191"/>
        <end position="202"/>
    </location>
</feature>
<proteinExistence type="predicted"/>
<sequence length="834" mass="93399">MAHSSLRFMAQITDASSGEFQPPPGASKVQLESWRRIFSLRCQQIQTLSPANLACYVKVITSDLKTSRLKQVGDGDATEQRRIDLANGYYSSFLINHCPPQSVVDSTDVARHVMALFYRAVDERLSPDERIHGLDAVKRAFLSLEKSLKYQSLTVGAHDSLQANNNARLNDASEIRTNSEYFTEPPPADSVSHKMGERKNGKSADPTCNFNKEITEQDNEGNAHTSKRSRDEEVVQKSGAIEMRGKAKKTKPRKEDGASVFDSKNTAVIRSVGLEEGGEDERLGKGTSEKSASSQTSLTAQNDFIAINKQMTVMEDVSDSPTLFSSASSPPPISICSMRSISFLPDNNSPLLASGCLEPRQSCVLLYDSGYHLNGTGASLDDKSFIRVRDRLEQWDPYWKVLNELGRKEMYSAPDGTKTQVATRTTSCTSAVRMHTQNLPASCALVNVDLPSDNNHSKLSDAWGLRWDGSDKTCETGDRRVLLRMLPLTRTEYDKKHHSDSHQWPIGTFIQLSRGTSQQVLLATQRRQQSHDPTLWKGLCHPLDITSILNITDTPFSLKICCRETIEKGRMPKHKIGTLVSKIFDDVDGEPRPFVGSVVSHDQKYNLYKIVYEDGDVEELTYEETSKITVEKNNDQHGEFLKGSYAVHLAVCEYIAPDDLYDELMKTMPKISLETSRELAKKYLQGQIVSIDSDNEGVDSSRSSSLTVSLLCPMSMSAIKTAIRGRQCRHLQCFDMRTFLHFNKNISGGRWRCGVCEDFISVRDLVQCGLYQTMLHEFQDKISAGHDKVSFRSDGYWCLKEDSKSRRGGDAERGKNLNDTCRRRVAPLEVIDLM</sequence>
<dbReference type="Pfam" id="PF21743">
    <property type="entry name" value="PTM_DIR17_Tudor"/>
    <property type="match status" value="1"/>
</dbReference>
<dbReference type="Gene3D" id="3.30.40.10">
    <property type="entry name" value="Zinc/RING finger domain, C3HC4 (zinc finger)"/>
    <property type="match status" value="1"/>
</dbReference>
<organism evidence="7 8">
    <name type="scientific">Cyclostephanos tholiformis</name>
    <dbReference type="NCBI Taxonomy" id="382380"/>
    <lineage>
        <taxon>Eukaryota</taxon>
        <taxon>Sar</taxon>
        <taxon>Stramenopiles</taxon>
        <taxon>Ochrophyta</taxon>
        <taxon>Bacillariophyta</taxon>
        <taxon>Coscinodiscophyceae</taxon>
        <taxon>Thalassiosirophycidae</taxon>
        <taxon>Stephanodiscales</taxon>
        <taxon>Stephanodiscaceae</taxon>
        <taxon>Cyclostephanos</taxon>
    </lineage>
</organism>
<accession>A0ABD3RWZ2</accession>
<dbReference type="CDD" id="cd20401">
    <property type="entry name" value="Tudor_AtPTM-like"/>
    <property type="match status" value="1"/>
</dbReference>
<name>A0ABD3RWZ2_9STRA</name>
<protein>
    <recommendedName>
        <fullName evidence="6">SP-RING-type domain-containing protein</fullName>
    </recommendedName>
</protein>
<dbReference type="PANTHER" id="PTHR10782:SF4">
    <property type="entry name" value="TONALLI, ISOFORM E"/>
    <property type="match status" value="1"/>
</dbReference>
<comment type="caution">
    <text evidence="7">The sequence shown here is derived from an EMBL/GenBank/DDBJ whole genome shotgun (WGS) entry which is preliminary data.</text>
</comment>
<dbReference type="GO" id="GO:0008270">
    <property type="term" value="F:zinc ion binding"/>
    <property type="evidence" value="ECO:0007669"/>
    <property type="project" value="UniProtKB-KW"/>
</dbReference>
<evidence type="ECO:0000256" key="4">
    <source>
        <dbReference type="PROSITE-ProRule" id="PRU00452"/>
    </source>
</evidence>
<reference evidence="7 8" key="1">
    <citation type="submission" date="2024-10" db="EMBL/GenBank/DDBJ databases">
        <title>Updated reference genomes for cyclostephanoid diatoms.</title>
        <authorList>
            <person name="Roberts W.R."/>
            <person name="Alverson A.J."/>
        </authorList>
    </citation>
    <scope>NUCLEOTIDE SEQUENCE [LARGE SCALE GENOMIC DNA]</scope>
    <source>
        <strain evidence="7 8">AJA228-03</strain>
    </source>
</reference>
<feature type="domain" description="SP-RING-type" evidence="6">
    <location>
        <begin position="692"/>
        <end position="780"/>
    </location>
</feature>
<evidence type="ECO:0000313" key="7">
    <source>
        <dbReference type="EMBL" id="KAL3816747.1"/>
    </source>
</evidence>
<dbReference type="InterPro" id="IPR047365">
    <property type="entry name" value="Tudor_AtPTM-like"/>
</dbReference>